<dbReference type="RefSeq" id="WP_129831923.1">
    <property type="nucleotide sequence ID" value="NZ_CP035704.1"/>
</dbReference>
<dbReference type="KEGG" id="xbc:ELE36_04335"/>
<name>A0A411HGU8_9GAMM</name>
<accession>A0A411HGU8</accession>
<gene>
    <name evidence="1" type="ORF">ELE36_04335</name>
</gene>
<dbReference type="AlphaFoldDB" id="A0A411HGU8"/>
<reference evidence="1 2" key="1">
    <citation type="submission" date="2019-01" db="EMBL/GenBank/DDBJ databases">
        <title>Pseudolysobacter antarctica gen. nov., sp. nov., isolated from Fildes Peninsula, Antarctica.</title>
        <authorList>
            <person name="Wei Z."/>
            <person name="Peng F."/>
        </authorList>
    </citation>
    <scope>NUCLEOTIDE SEQUENCE [LARGE SCALE GENOMIC DNA]</scope>
    <source>
        <strain evidence="1 2">AQ6-296</strain>
    </source>
</reference>
<dbReference type="EMBL" id="CP035704">
    <property type="protein sequence ID" value="QBB69664.1"/>
    <property type="molecule type" value="Genomic_DNA"/>
</dbReference>
<protein>
    <submittedName>
        <fullName evidence="1">Uncharacterized protein</fullName>
    </submittedName>
</protein>
<keyword evidence="2" id="KW-1185">Reference proteome</keyword>
<sequence length="77" mass="8786">MTSSEPLDLAGLFADGPIERVAAKYRFGEEPSEVELWSRFSAEQRLAALIALRARHLMWKYGIEPRLERVLAITRQA</sequence>
<organism evidence="1 2">
    <name type="scientific">Pseudolysobacter antarcticus</name>
    <dbReference type="NCBI Taxonomy" id="2511995"/>
    <lineage>
        <taxon>Bacteria</taxon>
        <taxon>Pseudomonadati</taxon>
        <taxon>Pseudomonadota</taxon>
        <taxon>Gammaproteobacteria</taxon>
        <taxon>Lysobacterales</taxon>
        <taxon>Rhodanobacteraceae</taxon>
        <taxon>Pseudolysobacter</taxon>
    </lineage>
</organism>
<dbReference type="Proteomes" id="UP000291562">
    <property type="component" value="Chromosome"/>
</dbReference>
<evidence type="ECO:0000313" key="1">
    <source>
        <dbReference type="EMBL" id="QBB69664.1"/>
    </source>
</evidence>
<proteinExistence type="predicted"/>
<evidence type="ECO:0000313" key="2">
    <source>
        <dbReference type="Proteomes" id="UP000291562"/>
    </source>
</evidence>